<name>A0AAD7FGA1_9AGAR</name>
<feature type="region of interest" description="Disordered" evidence="1">
    <location>
        <begin position="1"/>
        <end position="22"/>
    </location>
</feature>
<evidence type="ECO:0008006" key="4">
    <source>
        <dbReference type="Google" id="ProtNLM"/>
    </source>
</evidence>
<proteinExistence type="predicted"/>
<feature type="compositionally biased region" description="Polar residues" evidence="1">
    <location>
        <begin position="10"/>
        <end position="19"/>
    </location>
</feature>
<dbReference type="EMBL" id="JARKIF010000019">
    <property type="protein sequence ID" value="KAJ7618438.1"/>
    <property type="molecule type" value="Genomic_DNA"/>
</dbReference>
<evidence type="ECO:0000313" key="2">
    <source>
        <dbReference type="EMBL" id="KAJ7618438.1"/>
    </source>
</evidence>
<organism evidence="2 3">
    <name type="scientific">Roridomyces roridus</name>
    <dbReference type="NCBI Taxonomy" id="1738132"/>
    <lineage>
        <taxon>Eukaryota</taxon>
        <taxon>Fungi</taxon>
        <taxon>Dikarya</taxon>
        <taxon>Basidiomycota</taxon>
        <taxon>Agaricomycotina</taxon>
        <taxon>Agaricomycetes</taxon>
        <taxon>Agaricomycetidae</taxon>
        <taxon>Agaricales</taxon>
        <taxon>Marasmiineae</taxon>
        <taxon>Mycenaceae</taxon>
        <taxon>Roridomyces</taxon>
    </lineage>
</organism>
<accession>A0AAD7FGA1</accession>
<dbReference type="AlphaFoldDB" id="A0AAD7FGA1"/>
<keyword evidence="3" id="KW-1185">Reference proteome</keyword>
<reference evidence="2" key="1">
    <citation type="submission" date="2023-03" db="EMBL/GenBank/DDBJ databases">
        <title>Massive genome expansion in bonnet fungi (Mycena s.s.) driven by repeated elements and novel gene families across ecological guilds.</title>
        <authorList>
            <consortium name="Lawrence Berkeley National Laboratory"/>
            <person name="Harder C.B."/>
            <person name="Miyauchi S."/>
            <person name="Viragh M."/>
            <person name="Kuo A."/>
            <person name="Thoen E."/>
            <person name="Andreopoulos B."/>
            <person name="Lu D."/>
            <person name="Skrede I."/>
            <person name="Drula E."/>
            <person name="Henrissat B."/>
            <person name="Morin E."/>
            <person name="Kohler A."/>
            <person name="Barry K."/>
            <person name="LaButti K."/>
            <person name="Morin E."/>
            <person name="Salamov A."/>
            <person name="Lipzen A."/>
            <person name="Mereny Z."/>
            <person name="Hegedus B."/>
            <person name="Baldrian P."/>
            <person name="Stursova M."/>
            <person name="Weitz H."/>
            <person name="Taylor A."/>
            <person name="Grigoriev I.V."/>
            <person name="Nagy L.G."/>
            <person name="Martin F."/>
            <person name="Kauserud H."/>
        </authorList>
    </citation>
    <scope>NUCLEOTIDE SEQUENCE</scope>
    <source>
        <strain evidence="2">9284</strain>
    </source>
</reference>
<dbReference type="Proteomes" id="UP001221142">
    <property type="component" value="Unassembled WGS sequence"/>
</dbReference>
<protein>
    <recommendedName>
        <fullName evidence="4">Protein kinase domain-containing protein</fullName>
    </recommendedName>
</protein>
<evidence type="ECO:0000313" key="3">
    <source>
        <dbReference type="Proteomes" id="UP001221142"/>
    </source>
</evidence>
<sequence>MPRLKGLDSSGPTDPSTPIHQLPKLEEFVPSQRLPNLLTVRDEDGRLSGTETSEKVVQYRRVYPAPTDEINSGDLYLTRESRVGCGHHSNVYHASFLIPPSNSPVRVVAKVAVPRLEAREFLHHEAAIYTEFPEYLTQDFTGYALVPGLKYPVPVGAVVPKFYGYYLPAEDGYTVGTIARPSPILLLEDCGSPVDPQTLSHDDKAECFSLFLRLHLSGFLQKSAFRKNILVQPGPLTAPPQDRSTDTPSFRLIDFGRAVRRPKGNQKDWLDDKETEVKDAQKVLRIPRHSMC</sequence>
<comment type="caution">
    <text evidence="2">The sequence shown here is derived from an EMBL/GenBank/DDBJ whole genome shotgun (WGS) entry which is preliminary data.</text>
</comment>
<gene>
    <name evidence="2" type="ORF">FB45DRAFT_755663</name>
</gene>
<evidence type="ECO:0000256" key="1">
    <source>
        <dbReference type="SAM" id="MobiDB-lite"/>
    </source>
</evidence>